<evidence type="ECO:0000313" key="1">
    <source>
        <dbReference type="EMBL" id="ACG46798.1"/>
    </source>
</evidence>
<sequence length="48" mass="5242">MATEPPPAAEKKKAPLPKVVTLNKALKLANLIKLIYINFLPYASYTAS</sequence>
<dbReference type="AlphaFoldDB" id="B6UBR5"/>
<protein>
    <submittedName>
        <fullName evidence="1">Uncharacterized protein</fullName>
    </submittedName>
</protein>
<organism evidence="1">
    <name type="scientific">Zea mays</name>
    <name type="common">Maize</name>
    <dbReference type="NCBI Taxonomy" id="4577"/>
    <lineage>
        <taxon>Eukaryota</taxon>
        <taxon>Viridiplantae</taxon>
        <taxon>Streptophyta</taxon>
        <taxon>Embryophyta</taxon>
        <taxon>Tracheophyta</taxon>
        <taxon>Spermatophyta</taxon>
        <taxon>Magnoliopsida</taxon>
        <taxon>Liliopsida</taxon>
        <taxon>Poales</taxon>
        <taxon>Poaceae</taxon>
        <taxon>PACMAD clade</taxon>
        <taxon>Panicoideae</taxon>
        <taxon>Andropogonodae</taxon>
        <taxon>Andropogoneae</taxon>
        <taxon>Tripsacinae</taxon>
        <taxon>Zea</taxon>
    </lineage>
</organism>
<reference evidence="1" key="1">
    <citation type="journal article" date="2009" name="Plant Mol. Biol.">
        <title>Insights into corn genes derived from large-scale cDNA sequencing.</title>
        <authorList>
            <person name="Alexandrov N.N."/>
            <person name="Brover V.V."/>
            <person name="Freidin S."/>
            <person name="Troukhan M.E."/>
            <person name="Tatarinova T.V."/>
            <person name="Zhang H."/>
            <person name="Swaller T.J."/>
            <person name="Lu Y.P."/>
            <person name="Bouck J."/>
            <person name="Flavell R.B."/>
            <person name="Feldmann K.A."/>
        </authorList>
    </citation>
    <scope>NUCLEOTIDE SEQUENCE</scope>
</reference>
<accession>B6UBR5</accession>
<name>B6UBR5_MAIZE</name>
<dbReference type="EMBL" id="EU974680">
    <property type="protein sequence ID" value="ACG46798.1"/>
    <property type="molecule type" value="mRNA"/>
</dbReference>
<proteinExistence type="evidence at transcript level"/>